<gene>
    <name evidence="4" type="ORF">ABL78_2315</name>
</gene>
<dbReference type="Gene3D" id="3.90.190.10">
    <property type="entry name" value="Protein tyrosine phosphatase superfamily"/>
    <property type="match status" value="1"/>
</dbReference>
<feature type="region of interest" description="Disordered" evidence="1">
    <location>
        <begin position="1"/>
        <end position="29"/>
    </location>
</feature>
<dbReference type="InterPro" id="IPR000387">
    <property type="entry name" value="Tyr_Pase_dom"/>
</dbReference>
<dbReference type="OMA" id="YVGWPDR"/>
<feature type="compositionally biased region" description="Polar residues" evidence="1">
    <location>
        <begin position="7"/>
        <end position="19"/>
    </location>
</feature>
<dbReference type="InterPro" id="IPR029021">
    <property type="entry name" value="Prot-tyrosine_phosphatase-like"/>
</dbReference>
<sequence length="477" mass="53081">MEDENSARSQSISRLGSSPSDEETHLIPQDNIATVTTDTDASKALEKANAYFPCESNEVLEEAAAPCAEPPTGTPATLYAEKNPQFDIIHLPIEAQFDRIEKEFSKVEACTMSPRQYNFTSSYAFPTKNRYINVMANEETLFPPLRSPRAMRSSMQKDRSTGQRILDSLRRSSTSAIDMAAGDDGASSLKANSMTASAGNVPLYFNANILDMGLEPIFVASQAPVLDCMEDFLNAVYNYEMPIILMLTELEEGGFAKADRYWPADNSSGLAVEAFGNMAVYKDPNEPYTFDAKHELVWRPFFIRPCDAARQKEHKVTMVQYIGWPDRDVPNSTESFEELLNIIATKTATKGKTTPTASASASASNANSRSKKCNPKDRKPLVLVHCSAGIGRTGTLIGAYTAIKLMEAGKLTQDSIRKILVAMRKARFGMVQRIEQYMFLYFIVLQHFGADTTQFAARMQQRANSYNLRWMEARQAK</sequence>
<dbReference type="PROSITE" id="PS50055">
    <property type="entry name" value="TYR_PHOSPHATASE_PTP"/>
    <property type="match status" value="1"/>
</dbReference>
<dbReference type="PRINTS" id="PR00700">
    <property type="entry name" value="PRTYPHPHTASE"/>
</dbReference>
<feature type="domain" description="Tyrosine-protein phosphatase" evidence="2">
    <location>
        <begin position="100"/>
        <end position="447"/>
    </location>
</feature>
<dbReference type="PANTHER" id="PTHR19134">
    <property type="entry name" value="RECEPTOR-TYPE TYROSINE-PROTEIN PHOSPHATASE"/>
    <property type="match status" value="1"/>
</dbReference>
<evidence type="ECO:0000313" key="4">
    <source>
        <dbReference type="EMBL" id="KPI88582.1"/>
    </source>
</evidence>
<dbReference type="EMBL" id="LJSK01000046">
    <property type="protein sequence ID" value="KPI88582.1"/>
    <property type="molecule type" value="Genomic_DNA"/>
</dbReference>
<dbReference type="SMART" id="SM00404">
    <property type="entry name" value="PTPc_motif"/>
    <property type="match status" value="1"/>
</dbReference>
<keyword evidence="5" id="KW-1185">Reference proteome</keyword>
<proteinExistence type="predicted"/>
<reference evidence="4 5" key="1">
    <citation type="journal article" date="2015" name="PLoS Pathog.">
        <title>Leptomonas seymouri: Adaptations to the Dixenous Life Cycle Analyzed by Genome Sequencing, Transcriptome Profiling and Co-infection with Leishmania donovani.</title>
        <authorList>
            <person name="Kraeva N."/>
            <person name="Butenko A."/>
            <person name="Hlavacova J."/>
            <person name="Kostygov A."/>
            <person name="Myskova J."/>
            <person name="Grybchuk D."/>
            <person name="Lestinova T."/>
            <person name="Votypka J."/>
            <person name="Volf P."/>
            <person name="Opperdoes F."/>
            <person name="Flegontov P."/>
            <person name="Lukes J."/>
            <person name="Yurchenko V."/>
        </authorList>
    </citation>
    <scope>NUCLEOTIDE SEQUENCE [LARGE SCALE GENOMIC DNA]</scope>
    <source>
        <strain evidence="4 5">ATCC 30220</strain>
    </source>
</reference>
<name>A0A0N1ILN6_LEPSE</name>
<dbReference type="Proteomes" id="UP000038009">
    <property type="component" value="Unassembled WGS sequence"/>
</dbReference>
<organism evidence="4 5">
    <name type="scientific">Leptomonas seymouri</name>
    <dbReference type="NCBI Taxonomy" id="5684"/>
    <lineage>
        <taxon>Eukaryota</taxon>
        <taxon>Discoba</taxon>
        <taxon>Euglenozoa</taxon>
        <taxon>Kinetoplastea</taxon>
        <taxon>Metakinetoplastina</taxon>
        <taxon>Trypanosomatida</taxon>
        <taxon>Trypanosomatidae</taxon>
        <taxon>Leishmaniinae</taxon>
        <taxon>Leptomonas</taxon>
    </lineage>
</organism>
<evidence type="ECO:0000259" key="3">
    <source>
        <dbReference type="PROSITE" id="PS50056"/>
    </source>
</evidence>
<dbReference type="OrthoDB" id="10253954at2759"/>
<dbReference type="InterPro" id="IPR050348">
    <property type="entry name" value="Protein-Tyr_Phosphatase"/>
</dbReference>
<protein>
    <submittedName>
        <fullName evidence="4">Protein-tyrosine phosphatase 1-like protein</fullName>
    </submittedName>
</protein>
<dbReference type="SUPFAM" id="SSF52799">
    <property type="entry name" value="(Phosphotyrosine protein) phosphatases II"/>
    <property type="match status" value="1"/>
</dbReference>
<evidence type="ECO:0000259" key="2">
    <source>
        <dbReference type="PROSITE" id="PS50055"/>
    </source>
</evidence>
<dbReference type="InterPro" id="IPR003595">
    <property type="entry name" value="Tyr_Pase_cat"/>
</dbReference>
<evidence type="ECO:0000313" key="5">
    <source>
        <dbReference type="Proteomes" id="UP000038009"/>
    </source>
</evidence>
<feature type="region of interest" description="Disordered" evidence="1">
    <location>
        <begin position="351"/>
        <end position="375"/>
    </location>
</feature>
<dbReference type="Pfam" id="PF00102">
    <property type="entry name" value="Y_phosphatase"/>
    <property type="match status" value="1"/>
</dbReference>
<dbReference type="CDD" id="cd00047">
    <property type="entry name" value="PTPc"/>
    <property type="match status" value="1"/>
</dbReference>
<dbReference type="AlphaFoldDB" id="A0A0N1ILN6"/>
<accession>A0A0N1ILN6</accession>
<dbReference type="GO" id="GO:0004725">
    <property type="term" value="F:protein tyrosine phosphatase activity"/>
    <property type="evidence" value="ECO:0007669"/>
    <property type="project" value="InterPro"/>
</dbReference>
<dbReference type="VEuPathDB" id="TriTrypDB:Lsey_0046_0180"/>
<evidence type="ECO:0000256" key="1">
    <source>
        <dbReference type="SAM" id="MobiDB-lite"/>
    </source>
</evidence>
<dbReference type="PANTHER" id="PTHR19134:SF449">
    <property type="entry name" value="TYROSINE-PROTEIN PHOSPHATASE 1"/>
    <property type="match status" value="1"/>
</dbReference>
<feature type="compositionally biased region" description="Low complexity" evidence="1">
    <location>
        <begin position="351"/>
        <end position="368"/>
    </location>
</feature>
<feature type="domain" description="Tyrosine specific protein phosphatases" evidence="3">
    <location>
        <begin position="380"/>
        <end position="438"/>
    </location>
</feature>
<dbReference type="PROSITE" id="PS50056">
    <property type="entry name" value="TYR_PHOSPHATASE_2"/>
    <property type="match status" value="1"/>
</dbReference>
<dbReference type="SMART" id="SM00194">
    <property type="entry name" value="PTPc"/>
    <property type="match status" value="1"/>
</dbReference>
<dbReference type="PROSITE" id="PS00383">
    <property type="entry name" value="TYR_PHOSPHATASE_1"/>
    <property type="match status" value="1"/>
</dbReference>
<comment type="caution">
    <text evidence="4">The sequence shown here is derived from an EMBL/GenBank/DDBJ whole genome shotgun (WGS) entry which is preliminary data.</text>
</comment>
<dbReference type="InterPro" id="IPR016130">
    <property type="entry name" value="Tyr_Pase_AS"/>
</dbReference>
<dbReference type="InterPro" id="IPR000242">
    <property type="entry name" value="PTP_cat"/>
</dbReference>